<evidence type="ECO:0000313" key="10">
    <source>
        <dbReference type="Proteomes" id="UP000095672"/>
    </source>
</evidence>
<evidence type="ECO:0000256" key="5">
    <source>
        <dbReference type="SAM" id="MobiDB-lite"/>
    </source>
</evidence>
<name>A0A1C9WBD6_9GAMM</name>
<gene>
    <name evidence="9" type="primary">mucB</name>
    <name evidence="9" type="ORF">AUP74_03104</name>
</gene>
<feature type="chain" id="PRO_5008895666" evidence="6">
    <location>
        <begin position="34"/>
        <end position="352"/>
    </location>
</feature>
<dbReference type="Proteomes" id="UP000095672">
    <property type="component" value="Chromosome"/>
</dbReference>
<dbReference type="PANTHER" id="PTHR38782:SF1">
    <property type="entry name" value="SIGMA-E FACTOR REGULATORY PROTEIN RSEB"/>
    <property type="match status" value="1"/>
</dbReference>
<feature type="region of interest" description="Disordered" evidence="5">
    <location>
        <begin position="39"/>
        <end position="60"/>
    </location>
</feature>
<dbReference type="CDD" id="cd16327">
    <property type="entry name" value="RseB"/>
    <property type="match status" value="1"/>
</dbReference>
<dbReference type="Pfam" id="PF17188">
    <property type="entry name" value="MucB_RseB_C"/>
    <property type="match status" value="1"/>
</dbReference>
<keyword evidence="3 6" id="KW-0732">Signal</keyword>
<dbReference type="InterPro" id="IPR033436">
    <property type="entry name" value="MucB/RseB_C"/>
</dbReference>
<keyword evidence="10" id="KW-1185">Reference proteome</keyword>
<dbReference type="OrthoDB" id="7067274at2"/>
<dbReference type="Gene3D" id="2.50.20.10">
    <property type="entry name" value="Lipoprotein localisation LolA/LolB/LppX"/>
    <property type="match status" value="1"/>
</dbReference>
<sequence length="352" mass="38030" precursor="true">MGTTELFNTTPKANSLLLALCLWAFPSLLMAQAAVVPEPAQESPGPGTVVAPQQESAPQSSVPAEALQAPANGAAVWLEKLGRAVKELEYSGLVTFEHTGTLETLEVVHAVRDGQQVERVRYLSGDPRELVSHGSTRACEGTGGPFNRAALLSTAGQERLQQAYQFIVRGEERIADRPTVIIEARPRDRHRLGMVVNLDQETGLPLKSMLVGPQGKVLERYQFVRLDLSPVEDSDLQAQSAAARRIDNSNPCIAAQSRWRLGWVPEGYRPVAVQTLTDGDMLVFSDGLSVFTVFVQRLGPELNFKGRAIRGATVAYMDQVEAEGVNYTVTVVGEIPDSTAQLVARAVTTTGG</sequence>
<dbReference type="GO" id="GO:0032885">
    <property type="term" value="P:regulation of polysaccharide biosynthetic process"/>
    <property type="evidence" value="ECO:0007669"/>
    <property type="project" value="TreeGrafter"/>
</dbReference>
<evidence type="ECO:0000259" key="8">
    <source>
        <dbReference type="Pfam" id="PF17188"/>
    </source>
</evidence>
<dbReference type="GO" id="GO:0030288">
    <property type="term" value="C:outer membrane-bounded periplasmic space"/>
    <property type="evidence" value="ECO:0007669"/>
    <property type="project" value="TreeGrafter"/>
</dbReference>
<dbReference type="InterPro" id="IPR038484">
    <property type="entry name" value="MucB/RseB_C_sf"/>
</dbReference>
<dbReference type="EMBL" id="CP014143">
    <property type="protein sequence ID" value="AOS98470.1"/>
    <property type="molecule type" value="Genomic_DNA"/>
</dbReference>
<dbReference type="KEGG" id="micc:AUP74_03104"/>
<dbReference type="Pfam" id="PF03888">
    <property type="entry name" value="MucB_RseB"/>
    <property type="match status" value="1"/>
</dbReference>
<evidence type="ECO:0000313" key="9">
    <source>
        <dbReference type="EMBL" id="AOS98470.1"/>
    </source>
</evidence>
<dbReference type="AlphaFoldDB" id="A0A1C9WBD6"/>
<evidence type="ECO:0000256" key="2">
    <source>
        <dbReference type="ARBA" id="ARBA00008150"/>
    </source>
</evidence>
<dbReference type="InterPro" id="IPR005588">
    <property type="entry name" value="MucB_RseB"/>
</dbReference>
<dbReference type="PANTHER" id="PTHR38782">
    <property type="match status" value="1"/>
</dbReference>
<dbReference type="RefSeq" id="WP_069948329.1">
    <property type="nucleotide sequence ID" value="NZ_CP014143.1"/>
</dbReference>
<protein>
    <submittedName>
        <fullName evidence="9">Sigma factor AlgU regulatory protein MucB</fullName>
    </submittedName>
</protein>
<feature type="signal peptide" evidence="6">
    <location>
        <begin position="1"/>
        <end position="33"/>
    </location>
</feature>
<keyword evidence="4" id="KW-0574">Periplasm</keyword>
<dbReference type="STRING" id="1769779.AUP74_03104"/>
<reference evidence="10" key="1">
    <citation type="submission" date="2016-01" db="EMBL/GenBank/DDBJ databases">
        <title>Complete genome sequence of Microbulbifer sp. CCB-MM1, a halophile isolated from Matang Mangrove Forest, Perak.</title>
        <authorList>
            <person name="Moh T.H."/>
            <person name="Dinesh B."/>
            <person name="Lau N.-S."/>
            <person name="Go F."/>
            <person name="Alexander Chong S.-C."/>
        </authorList>
    </citation>
    <scope>NUCLEOTIDE SEQUENCE [LARGE SCALE GENOMIC DNA]</scope>
    <source>
        <strain evidence="10">CCB-MM1</strain>
    </source>
</reference>
<feature type="compositionally biased region" description="Polar residues" evidence="5">
    <location>
        <begin position="51"/>
        <end position="60"/>
    </location>
</feature>
<evidence type="ECO:0000256" key="3">
    <source>
        <dbReference type="ARBA" id="ARBA00022729"/>
    </source>
</evidence>
<proteinExistence type="inferred from homology"/>
<evidence type="ECO:0000259" key="7">
    <source>
        <dbReference type="Pfam" id="PF03888"/>
    </source>
</evidence>
<dbReference type="PATRIC" id="fig|1769779.3.peg.3081"/>
<dbReference type="PIRSF" id="PIRSF005427">
    <property type="entry name" value="RseB"/>
    <property type="match status" value="1"/>
</dbReference>
<dbReference type="Gene3D" id="3.30.200.100">
    <property type="entry name" value="MucB/RseB, C-terminal domain"/>
    <property type="match status" value="1"/>
</dbReference>
<dbReference type="GO" id="GO:0045152">
    <property type="term" value="F:antisigma factor binding"/>
    <property type="evidence" value="ECO:0007669"/>
    <property type="project" value="TreeGrafter"/>
</dbReference>
<evidence type="ECO:0000256" key="6">
    <source>
        <dbReference type="SAM" id="SignalP"/>
    </source>
</evidence>
<feature type="domain" description="MucB/RseB N-terminal" evidence="7">
    <location>
        <begin position="74"/>
        <end position="237"/>
    </location>
</feature>
<accession>A0A1C9WBD6</accession>
<comment type="similarity">
    <text evidence="2">Belongs to the RseB family.</text>
</comment>
<dbReference type="InterPro" id="IPR033434">
    <property type="entry name" value="MucB/RseB_N"/>
</dbReference>
<organism evidence="9 10">
    <name type="scientific">Microbulbifer aggregans</name>
    <dbReference type="NCBI Taxonomy" id="1769779"/>
    <lineage>
        <taxon>Bacteria</taxon>
        <taxon>Pseudomonadati</taxon>
        <taxon>Pseudomonadota</taxon>
        <taxon>Gammaproteobacteria</taxon>
        <taxon>Cellvibrionales</taxon>
        <taxon>Microbulbiferaceae</taxon>
        <taxon>Microbulbifer</taxon>
    </lineage>
</organism>
<evidence type="ECO:0000256" key="4">
    <source>
        <dbReference type="ARBA" id="ARBA00022764"/>
    </source>
</evidence>
<evidence type="ECO:0000256" key="1">
    <source>
        <dbReference type="ARBA" id="ARBA00004418"/>
    </source>
</evidence>
<feature type="domain" description="MucB/RseB C-terminal" evidence="8">
    <location>
        <begin position="255"/>
        <end position="347"/>
    </location>
</feature>
<comment type="subcellular location">
    <subcellularLocation>
        <location evidence="1">Periplasm</location>
    </subcellularLocation>
</comment>